<proteinExistence type="predicted"/>
<feature type="domain" description="Outer membrane protein assembly factor BamE" evidence="3">
    <location>
        <begin position="39"/>
        <end position="113"/>
    </location>
</feature>
<gene>
    <name evidence="4" type="ORF">TRP8649_02251</name>
</gene>
<name>A0A238JDA9_9RHOB</name>
<evidence type="ECO:0000256" key="1">
    <source>
        <dbReference type="ARBA" id="ARBA00022729"/>
    </source>
</evidence>
<dbReference type="Proteomes" id="UP000225972">
    <property type="component" value="Unassembled WGS sequence"/>
</dbReference>
<dbReference type="PROSITE" id="PS51257">
    <property type="entry name" value="PROKAR_LIPOPROTEIN"/>
    <property type="match status" value="1"/>
</dbReference>
<accession>A0A238JDA9</accession>
<keyword evidence="2" id="KW-0472">Membrane</keyword>
<dbReference type="EMBL" id="FXXP01000002">
    <property type="protein sequence ID" value="SMX28137.1"/>
    <property type="molecule type" value="Genomic_DNA"/>
</dbReference>
<dbReference type="Pfam" id="PF04355">
    <property type="entry name" value="BamE"/>
    <property type="match status" value="1"/>
</dbReference>
<evidence type="ECO:0000259" key="3">
    <source>
        <dbReference type="Pfam" id="PF04355"/>
    </source>
</evidence>
<protein>
    <submittedName>
        <fullName evidence="4">SmpA / OmlA family protein</fullName>
    </submittedName>
</protein>
<reference evidence="5" key="1">
    <citation type="submission" date="2017-05" db="EMBL/GenBank/DDBJ databases">
        <authorList>
            <person name="Rodrigo-Torres L."/>
            <person name="Arahal R. D."/>
            <person name="Lucena T."/>
        </authorList>
    </citation>
    <scope>NUCLEOTIDE SEQUENCE [LARGE SCALE GENOMIC DNA]</scope>
    <source>
        <strain evidence="5">CECT 8649</strain>
    </source>
</reference>
<organism evidence="4 5">
    <name type="scientific">Pelagimonas phthalicica</name>
    <dbReference type="NCBI Taxonomy" id="1037362"/>
    <lineage>
        <taxon>Bacteria</taxon>
        <taxon>Pseudomonadati</taxon>
        <taxon>Pseudomonadota</taxon>
        <taxon>Alphaproteobacteria</taxon>
        <taxon>Rhodobacterales</taxon>
        <taxon>Roseobacteraceae</taxon>
        <taxon>Pelagimonas</taxon>
    </lineage>
</organism>
<evidence type="ECO:0000313" key="5">
    <source>
        <dbReference type="Proteomes" id="UP000225972"/>
    </source>
</evidence>
<dbReference type="GO" id="GO:0019867">
    <property type="term" value="C:outer membrane"/>
    <property type="evidence" value="ECO:0007669"/>
    <property type="project" value="InterPro"/>
</dbReference>
<sequence length="160" mass="17264">MGQSKGWGMRGTFRIANLAMTGALLVALGACTAQYRSHGYIPPEEDLQQIVPGVDTRASVEDVIGVPSSAGVLRESGYYYVESEVRHFAWKRPEVVGREVLAITFDEAGVVNNLVTYGLEDGKVVPLTRRVTQTGDGDIGFIRKLFGNLGGLSADQLFGN</sequence>
<keyword evidence="1" id="KW-0732">Signal</keyword>
<evidence type="ECO:0000313" key="4">
    <source>
        <dbReference type="EMBL" id="SMX28137.1"/>
    </source>
</evidence>
<dbReference type="InterPro" id="IPR007450">
    <property type="entry name" value="BamE_dom"/>
</dbReference>
<dbReference type="AlphaFoldDB" id="A0A238JDA9"/>
<evidence type="ECO:0000256" key="2">
    <source>
        <dbReference type="ARBA" id="ARBA00023136"/>
    </source>
</evidence>
<keyword evidence="5" id="KW-1185">Reference proteome</keyword>
<dbReference type="Gene3D" id="3.30.1450.10">
    <property type="match status" value="1"/>
</dbReference>
<dbReference type="InterPro" id="IPR037873">
    <property type="entry name" value="BamE-like"/>
</dbReference>